<organism evidence="2 3">
    <name type="scientific">Rhamnella rubrinervis</name>
    <dbReference type="NCBI Taxonomy" id="2594499"/>
    <lineage>
        <taxon>Eukaryota</taxon>
        <taxon>Viridiplantae</taxon>
        <taxon>Streptophyta</taxon>
        <taxon>Embryophyta</taxon>
        <taxon>Tracheophyta</taxon>
        <taxon>Spermatophyta</taxon>
        <taxon>Magnoliopsida</taxon>
        <taxon>eudicotyledons</taxon>
        <taxon>Gunneridae</taxon>
        <taxon>Pentapetalae</taxon>
        <taxon>rosids</taxon>
        <taxon>fabids</taxon>
        <taxon>Rosales</taxon>
        <taxon>Rhamnaceae</taxon>
        <taxon>rhamnoid group</taxon>
        <taxon>Rhamneae</taxon>
        <taxon>Rhamnella</taxon>
    </lineage>
</organism>
<name>A0A8K0MG55_9ROSA</name>
<accession>A0A8K0MG55</accession>
<dbReference type="AlphaFoldDB" id="A0A8K0MG55"/>
<proteinExistence type="predicted"/>
<protein>
    <submittedName>
        <fullName evidence="2">Uncharacterized protein</fullName>
    </submittedName>
</protein>
<evidence type="ECO:0000313" key="3">
    <source>
        <dbReference type="Proteomes" id="UP000796880"/>
    </source>
</evidence>
<comment type="caution">
    <text evidence="2">The sequence shown here is derived from an EMBL/GenBank/DDBJ whole genome shotgun (WGS) entry which is preliminary data.</text>
</comment>
<sequence>MPFESAHLGRHNPPLKGSTSSPVQFRLGGHQSWDCSHQSTLNSGVPTNPLVKRSKKVSVFMKEPSFLKNPGNVALDTR</sequence>
<keyword evidence="3" id="KW-1185">Reference proteome</keyword>
<dbReference type="EMBL" id="VOIH02000006">
    <property type="protein sequence ID" value="KAF3445114.1"/>
    <property type="molecule type" value="Genomic_DNA"/>
</dbReference>
<evidence type="ECO:0000256" key="1">
    <source>
        <dbReference type="SAM" id="MobiDB-lite"/>
    </source>
</evidence>
<dbReference type="Proteomes" id="UP000796880">
    <property type="component" value="Unassembled WGS sequence"/>
</dbReference>
<feature type="region of interest" description="Disordered" evidence="1">
    <location>
        <begin position="1"/>
        <end position="23"/>
    </location>
</feature>
<evidence type="ECO:0000313" key="2">
    <source>
        <dbReference type="EMBL" id="KAF3445114.1"/>
    </source>
</evidence>
<gene>
    <name evidence="2" type="ORF">FNV43_RR14807</name>
</gene>
<reference evidence="2" key="1">
    <citation type="submission" date="2020-03" db="EMBL/GenBank/DDBJ databases">
        <title>A high-quality chromosome-level genome assembly of a woody plant with both climbing and erect habits, Rhamnella rubrinervis.</title>
        <authorList>
            <person name="Lu Z."/>
            <person name="Yang Y."/>
            <person name="Zhu X."/>
            <person name="Sun Y."/>
        </authorList>
    </citation>
    <scope>NUCLEOTIDE SEQUENCE</scope>
    <source>
        <strain evidence="2">BYM</strain>
        <tissue evidence="2">Leaf</tissue>
    </source>
</reference>